<dbReference type="GO" id="GO:0005634">
    <property type="term" value="C:nucleus"/>
    <property type="evidence" value="ECO:0007669"/>
    <property type="project" value="InterPro"/>
</dbReference>
<dbReference type="EMBL" id="HBUF01556050">
    <property type="protein sequence ID" value="CAG6760376.1"/>
    <property type="molecule type" value="Transcribed_RNA"/>
</dbReference>
<dbReference type="SUPFAM" id="SSF57716">
    <property type="entry name" value="Glucocorticoid receptor-like (DNA-binding domain)"/>
    <property type="match status" value="1"/>
</dbReference>
<keyword evidence="1" id="KW-0479">Metal-binding</keyword>
<accession>A0A8D9ENR2</accession>
<feature type="region of interest" description="Disordered" evidence="2">
    <location>
        <begin position="540"/>
        <end position="561"/>
    </location>
</feature>
<organism evidence="4">
    <name type="scientific">Cacopsylla melanoneura</name>
    <dbReference type="NCBI Taxonomy" id="428564"/>
    <lineage>
        <taxon>Eukaryota</taxon>
        <taxon>Metazoa</taxon>
        <taxon>Ecdysozoa</taxon>
        <taxon>Arthropoda</taxon>
        <taxon>Hexapoda</taxon>
        <taxon>Insecta</taxon>
        <taxon>Pterygota</taxon>
        <taxon>Neoptera</taxon>
        <taxon>Paraneoptera</taxon>
        <taxon>Hemiptera</taxon>
        <taxon>Sternorrhyncha</taxon>
        <taxon>Psylloidea</taxon>
        <taxon>Psyllidae</taxon>
        <taxon>Psyllinae</taxon>
        <taxon>Cacopsylla</taxon>
    </lineage>
</organism>
<dbReference type="GO" id="GO:0008270">
    <property type="term" value="F:zinc ion binding"/>
    <property type="evidence" value="ECO:0007669"/>
    <property type="project" value="UniProtKB-UniRule"/>
</dbReference>
<feature type="region of interest" description="Disordered" evidence="2">
    <location>
        <begin position="576"/>
        <end position="596"/>
    </location>
</feature>
<feature type="compositionally biased region" description="Basic and acidic residues" evidence="2">
    <location>
        <begin position="167"/>
        <end position="183"/>
    </location>
</feature>
<sequence length="596" mass="67119">MNSMYYSSLDEAQVNQLSADIARYCRLCLLHRGTVDILSEEMMAKLFKLNIELVSKYKLPQKICKFCESTINTFYDQRETYEKNQWTLFKMMKTIDKTKESLKKCKTLSTPQNAAEYEGNMVACNEVYKAIMNSFGKKRCVVFECEPSKKDSVYTGVEVRAMGSSSDHIERNSKESVHENDSPIKTRSANIDEWNEEVNTTSRNNNMENPDFGVDNEVSSFNANAAATLKEVVGLGGTSVKSSELGKAGNVEANVKTAGENRRTYGSAKDTRKTGNSQDSNSSNSNMFGDDSRNTSQDDCVNTTNRDKGISFTSLTDDTDIVPDLFSVDVEDKLSVMPRKTNRQVVFLKRPVLNSFLTKHQCSFDGFEANDLVRTKWKLAKLETVHEPERPGKRISFVNDGRLLSYIGQESQGWLLDEPALELYIQENNEQGTDDSFKSLENRETEGQQSQTEEFEIKKEMVIRSYGKQTSGGVQNVNGKHSGMKPDGESNPKRSKKQVKNIRVGTGQNKNKIDQNKHVTGNEIERKSGEVQAQYQTQLNGTTACQEGDKKWPESDPVTQKPVRNLVEFLQVQKQSMSKLSKIGNNTTDVKPNEPN</sequence>
<reference evidence="4" key="1">
    <citation type="submission" date="2021-05" db="EMBL/GenBank/DDBJ databases">
        <authorList>
            <person name="Alioto T."/>
            <person name="Alioto T."/>
            <person name="Gomez Garrido J."/>
        </authorList>
    </citation>
    <scope>NUCLEOTIDE SEQUENCE</scope>
</reference>
<evidence type="ECO:0000256" key="2">
    <source>
        <dbReference type="SAM" id="MobiDB-lite"/>
    </source>
</evidence>
<name>A0A8D9ENR2_9HEMI</name>
<keyword evidence="1" id="KW-0863">Zinc-finger</keyword>
<feature type="binding site" evidence="1">
    <location>
        <position position="28"/>
    </location>
    <ligand>
        <name>Zn(2+)</name>
        <dbReference type="ChEBI" id="CHEBI:29105"/>
    </ligand>
</feature>
<feature type="compositionally biased region" description="Basic and acidic residues" evidence="2">
    <location>
        <begin position="435"/>
        <end position="446"/>
    </location>
</feature>
<feature type="compositionally biased region" description="Polar residues" evidence="2">
    <location>
        <begin position="294"/>
        <end position="304"/>
    </location>
</feature>
<feature type="region of interest" description="Disordered" evidence="2">
    <location>
        <begin position="467"/>
        <end position="514"/>
    </location>
</feature>
<feature type="region of interest" description="Disordered" evidence="2">
    <location>
        <begin position="252"/>
        <end position="307"/>
    </location>
</feature>
<dbReference type="AlphaFoldDB" id="A0A8D9ENR2"/>
<feature type="compositionally biased region" description="Low complexity" evidence="2">
    <location>
        <begin position="276"/>
        <end position="286"/>
    </location>
</feature>
<evidence type="ECO:0000313" key="4">
    <source>
        <dbReference type="EMBL" id="CAG6760376.1"/>
    </source>
</evidence>
<dbReference type="SMART" id="SM00868">
    <property type="entry name" value="zf-AD"/>
    <property type="match status" value="1"/>
</dbReference>
<feature type="compositionally biased region" description="Polar residues" evidence="2">
    <location>
        <begin position="467"/>
        <end position="479"/>
    </location>
</feature>
<proteinExistence type="predicted"/>
<keyword evidence="1" id="KW-0862">Zinc</keyword>
<feature type="binding site" evidence="1">
    <location>
        <position position="64"/>
    </location>
    <ligand>
        <name>Zn(2+)</name>
        <dbReference type="ChEBI" id="CHEBI:29105"/>
    </ligand>
</feature>
<feature type="binding site" evidence="1">
    <location>
        <position position="25"/>
    </location>
    <ligand>
        <name>Zn(2+)</name>
        <dbReference type="ChEBI" id="CHEBI:29105"/>
    </ligand>
</feature>
<feature type="binding site" evidence="1">
    <location>
        <position position="67"/>
    </location>
    <ligand>
        <name>Zn(2+)</name>
        <dbReference type="ChEBI" id="CHEBI:29105"/>
    </ligand>
</feature>
<dbReference type="PROSITE" id="PS51915">
    <property type="entry name" value="ZAD"/>
    <property type="match status" value="1"/>
</dbReference>
<evidence type="ECO:0000256" key="1">
    <source>
        <dbReference type="PROSITE-ProRule" id="PRU01263"/>
    </source>
</evidence>
<feature type="compositionally biased region" description="Basic and acidic residues" evidence="2">
    <location>
        <begin position="259"/>
        <end position="273"/>
    </location>
</feature>
<feature type="domain" description="ZAD" evidence="3">
    <location>
        <begin position="23"/>
        <end position="91"/>
    </location>
</feature>
<feature type="region of interest" description="Disordered" evidence="2">
    <location>
        <begin position="432"/>
        <end position="454"/>
    </location>
</feature>
<evidence type="ECO:0000259" key="3">
    <source>
        <dbReference type="PROSITE" id="PS51915"/>
    </source>
</evidence>
<feature type="region of interest" description="Disordered" evidence="2">
    <location>
        <begin position="164"/>
        <end position="183"/>
    </location>
</feature>
<protein>
    <recommendedName>
        <fullName evidence="3">ZAD domain-containing protein</fullName>
    </recommendedName>
</protein>
<dbReference type="InterPro" id="IPR012934">
    <property type="entry name" value="Znf_AD"/>
</dbReference>